<evidence type="ECO:0000256" key="1">
    <source>
        <dbReference type="ARBA" id="ARBA00005015"/>
    </source>
</evidence>
<dbReference type="NCBIfam" id="TIGR00191">
    <property type="entry name" value="thrB"/>
    <property type="match status" value="1"/>
</dbReference>
<dbReference type="InterPro" id="IPR014721">
    <property type="entry name" value="Ribsml_uS5_D2-typ_fold_subgr"/>
</dbReference>
<evidence type="ECO:0000256" key="7">
    <source>
        <dbReference type="ARBA" id="ARBA00022697"/>
    </source>
</evidence>
<proteinExistence type="inferred from homology"/>
<comment type="subcellular location">
    <subcellularLocation>
        <location evidence="13">Cytoplasm</location>
    </subcellularLocation>
</comment>
<dbReference type="OrthoDB" id="9769912at2"/>
<dbReference type="GO" id="GO:0005524">
    <property type="term" value="F:ATP binding"/>
    <property type="evidence" value="ECO:0007669"/>
    <property type="project" value="UniProtKB-UniRule"/>
</dbReference>
<dbReference type="InterPro" id="IPR006204">
    <property type="entry name" value="GHMP_kinase_N_dom"/>
</dbReference>
<evidence type="ECO:0000259" key="14">
    <source>
        <dbReference type="Pfam" id="PF00288"/>
    </source>
</evidence>
<evidence type="ECO:0000256" key="9">
    <source>
        <dbReference type="ARBA" id="ARBA00022777"/>
    </source>
</evidence>
<sequence>MIKIKVPATSANMGPGFDTLGIALDLYNEFTVEEIDNSLEFVGFEEAFMNKNNLVYTSMMKTFDVIGYKPRGLRIGISNNIPVSRGLGSSAACILGGVIGANELAGQVLSKQQILEIATELDGHPDNIAPALFGGMTTAVKTNNQVFCDKINLSKGVKLCALIPNFHLATKKARAALPTTIPHADGVFNVGRVALLVTALANGNFDLVKVACEDKLHEPYRGNLIADYENIITKGKSLNPLGIFLSGAGPTIMVLLKEDDVNFNKNITSYLNTLENSWEVKELNVDYSGSTISIV</sequence>
<dbReference type="KEGG" id="ccb:Clocel_2874"/>
<dbReference type="Gene3D" id="3.30.70.890">
    <property type="entry name" value="GHMP kinase, C-terminal domain"/>
    <property type="match status" value="1"/>
</dbReference>
<dbReference type="RefSeq" id="WP_010075663.1">
    <property type="nucleotide sequence ID" value="NC_014393.1"/>
</dbReference>
<comment type="pathway">
    <text evidence="1 13">Amino-acid biosynthesis; L-threonine biosynthesis; L-threonine from L-aspartate: step 4/5.</text>
</comment>
<evidence type="ECO:0000313" key="16">
    <source>
        <dbReference type="EMBL" id="ADL52569.1"/>
    </source>
</evidence>
<evidence type="ECO:0000256" key="6">
    <source>
        <dbReference type="ARBA" id="ARBA00022679"/>
    </source>
</evidence>
<keyword evidence="10 13" id="KW-0067">ATP-binding</keyword>
<evidence type="ECO:0000259" key="15">
    <source>
        <dbReference type="Pfam" id="PF08544"/>
    </source>
</evidence>
<dbReference type="EMBL" id="CP002160">
    <property type="protein sequence ID" value="ADL52569.1"/>
    <property type="molecule type" value="Genomic_DNA"/>
</dbReference>
<dbReference type="Pfam" id="PF00288">
    <property type="entry name" value="GHMP_kinases_N"/>
    <property type="match status" value="1"/>
</dbReference>
<name>D9SSQ7_CLOC7</name>
<organism evidence="16 17">
    <name type="scientific">Clostridium cellulovorans (strain ATCC 35296 / DSM 3052 / OCM 3 / 743B)</name>
    <dbReference type="NCBI Taxonomy" id="573061"/>
    <lineage>
        <taxon>Bacteria</taxon>
        <taxon>Bacillati</taxon>
        <taxon>Bacillota</taxon>
        <taxon>Clostridia</taxon>
        <taxon>Eubacteriales</taxon>
        <taxon>Clostridiaceae</taxon>
        <taxon>Clostridium</taxon>
    </lineage>
</organism>
<evidence type="ECO:0000256" key="12">
    <source>
        <dbReference type="ARBA" id="ARBA00049954"/>
    </source>
</evidence>
<keyword evidence="13" id="KW-0963">Cytoplasm</keyword>
<dbReference type="InterPro" id="IPR006203">
    <property type="entry name" value="GHMP_knse_ATP-bd_CS"/>
</dbReference>
<keyword evidence="9 13" id="KW-0418">Kinase</keyword>
<evidence type="ECO:0000256" key="10">
    <source>
        <dbReference type="ARBA" id="ARBA00022840"/>
    </source>
</evidence>
<feature type="domain" description="GHMP kinase C-terminal" evidence="15">
    <location>
        <begin position="197"/>
        <end position="260"/>
    </location>
</feature>
<dbReference type="GO" id="GO:0009088">
    <property type="term" value="P:threonine biosynthetic process"/>
    <property type="evidence" value="ECO:0007669"/>
    <property type="project" value="UniProtKB-UniRule"/>
</dbReference>
<evidence type="ECO:0000313" key="17">
    <source>
        <dbReference type="Proteomes" id="UP000002730"/>
    </source>
</evidence>
<dbReference type="PANTHER" id="PTHR20861:SF1">
    <property type="entry name" value="HOMOSERINE KINASE"/>
    <property type="match status" value="1"/>
</dbReference>
<dbReference type="AlphaFoldDB" id="D9SSQ7"/>
<dbReference type="HOGENOM" id="CLU_041243_0_2_9"/>
<dbReference type="InterPro" id="IPR013750">
    <property type="entry name" value="GHMP_kinase_C_dom"/>
</dbReference>
<evidence type="ECO:0000256" key="11">
    <source>
        <dbReference type="ARBA" id="ARBA00049375"/>
    </source>
</evidence>
<keyword evidence="7 13" id="KW-0791">Threonine biosynthesis</keyword>
<dbReference type="GO" id="GO:0005737">
    <property type="term" value="C:cytoplasm"/>
    <property type="evidence" value="ECO:0007669"/>
    <property type="project" value="UniProtKB-SubCell"/>
</dbReference>
<evidence type="ECO:0000256" key="4">
    <source>
        <dbReference type="ARBA" id="ARBA00017858"/>
    </source>
</evidence>
<keyword evidence="6 13" id="KW-0808">Transferase</keyword>
<dbReference type="PROSITE" id="PS00627">
    <property type="entry name" value="GHMP_KINASES_ATP"/>
    <property type="match status" value="1"/>
</dbReference>
<feature type="binding site" evidence="13">
    <location>
        <begin position="82"/>
        <end position="92"/>
    </location>
    <ligand>
        <name>ATP</name>
        <dbReference type="ChEBI" id="CHEBI:30616"/>
    </ligand>
</feature>
<dbReference type="EC" id="2.7.1.39" evidence="3 13"/>
<dbReference type="UniPathway" id="UPA00050">
    <property type="reaction ID" value="UER00064"/>
</dbReference>
<evidence type="ECO:0000256" key="3">
    <source>
        <dbReference type="ARBA" id="ARBA00012078"/>
    </source>
</evidence>
<keyword evidence="17" id="KW-1185">Reference proteome</keyword>
<dbReference type="PANTHER" id="PTHR20861">
    <property type="entry name" value="HOMOSERINE/4-DIPHOSPHOCYTIDYL-2-C-METHYL-D-ERYTHRITOL KINASE"/>
    <property type="match status" value="1"/>
</dbReference>
<comment type="catalytic activity">
    <reaction evidence="11 13">
        <text>L-homoserine + ATP = O-phospho-L-homoserine + ADP + H(+)</text>
        <dbReference type="Rhea" id="RHEA:13985"/>
        <dbReference type="ChEBI" id="CHEBI:15378"/>
        <dbReference type="ChEBI" id="CHEBI:30616"/>
        <dbReference type="ChEBI" id="CHEBI:57476"/>
        <dbReference type="ChEBI" id="CHEBI:57590"/>
        <dbReference type="ChEBI" id="CHEBI:456216"/>
        <dbReference type="EC" id="2.7.1.39"/>
    </reaction>
</comment>
<dbReference type="HAMAP" id="MF_00384">
    <property type="entry name" value="Homoser_kinase"/>
    <property type="match status" value="1"/>
</dbReference>
<dbReference type="Proteomes" id="UP000002730">
    <property type="component" value="Chromosome"/>
</dbReference>
<protein>
    <recommendedName>
        <fullName evidence="4 13">Homoserine kinase</fullName>
        <shortName evidence="13">HK</shortName>
        <shortName evidence="13">HSK</shortName>
        <ecNumber evidence="3 13">2.7.1.39</ecNumber>
    </recommendedName>
</protein>
<dbReference type="PRINTS" id="PR00958">
    <property type="entry name" value="HOMSERKINASE"/>
</dbReference>
<dbReference type="InterPro" id="IPR000870">
    <property type="entry name" value="Homoserine_kinase"/>
</dbReference>
<feature type="domain" description="GHMP kinase N-terminal" evidence="14">
    <location>
        <begin position="54"/>
        <end position="135"/>
    </location>
</feature>
<dbReference type="PIRSF" id="PIRSF000676">
    <property type="entry name" value="Homoser_kin"/>
    <property type="match status" value="1"/>
</dbReference>
<dbReference type="eggNOG" id="COG0083">
    <property type="taxonomic scope" value="Bacteria"/>
</dbReference>
<gene>
    <name evidence="13" type="primary">thrB</name>
    <name evidence="16" type="ordered locus">Clocel_2874</name>
</gene>
<dbReference type="SUPFAM" id="SSF55060">
    <property type="entry name" value="GHMP Kinase, C-terminal domain"/>
    <property type="match status" value="1"/>
</dbReference>
<keyword evidence="8 13" id="KW-0547">Nucleotide-binding</keyword>
<accession>D9SSQ7</accession>
<evidence type="ECO:0000256" key="8">
    <source>
        <dbReference type="ARBA" id="ARBA00022741"/>
    </source>
</evidence>
<dbReference type="Pfam" id="PF08544">
    <property type="entry name" value="GHMP_kinases_C"/>
    <property type="match status" value="1"/>
</dbReference>
<dbReference type="STRING" id="573061.Clocel_2874"/>
<dbReference type="InterPro" id="IPR036554">
    <property type="entry name" value="GHMP_kinase_C_sf"/>
</dbReference>
<dbReference type="GO" id="GO:0004413">
    <property type="term" value="F:homoserine kinase activity"/>
    <property type="evidence" value="ECO:0007669"/>
    <property type="project" value="UniProtKB-UniRule"/>
</dbReference>
<reference evidence="16 17" key="1">
    <citation type="submission" date="2010-08" db="EMBL/GenBank/DDBJ databases">
        <title>Complete sequence of Clostridium cellulovorans 743B.</title>
        <authorList>
            <consortium name="US DOE Joint Genome Institute"/>
            <person name="Lucas S."/>
            <person name="Copeland A."/>
            <person name="Lapidus A."/>
            <person name="Cheng J.-F."/>
            <person name="Bruce D."/>
            <person name="Goodwin L."/>
            <person name="Pitluck S."/>
            <person name="Chertkov O."/>
            <person name="Detter J.C."/>
            <person name="Han C."/>
            <person name="Tapia R."/>
            <person name="Land M."/>
            <person name="Hauser L."/>
            <person name="Chang Y.-J."/>
            <person name="Jeffries C."/>
            <person name="Kyrpides N."/>
            <person name="Ivanova N."/>
            <person name="Mikhailova N."/>
            <person name="Hemme C.L."/>
            <person name="Woyke T."/>
        </authorList>
    </citation>
    <scope>NUCLEOTIDE SEQUENCE [LARGE SCALE GENOMIC DNA]</scope>
    <source>
        <strain evidence="17">ATCC 35296 / DSM 3052 / OCM 3 / 743B</strain>
    </source>
</reference>
<evidence type="ECO:0000256" key="2">
    <source>
        <dbReference type="ARBA" id="ARBA00007370"/>
    </source>
</evidence>
<evidence type="ECO:0000256" key="13">
    <source>
        <dbReference type="HAMAP-Rule" id="MF_00384"/>
    </source>
</evidence>
<dbReference type="SUPFAM" id="SSF54211">
    <property type="entry name" value="Ribosomal protein S5 domain 2-like"/>
    <property type="match status" value="1"/>
</dbReference>
<dbReference type="InterPro" id="IPR020568">
    <property type="entry name" value="Ribosomal_Su5_D2-typ_SF"/>
</dbReference>
<dbReference type="Gene3D" id="3.30.230.10">
    <property type="match status" value="1"/>
</dbReference>
<keyword evidence="5 13" id="KW-0028">Amino-acid biosynthesis</keyword>
<comment type="similarity">
    <text evidence="2 13">Belongs to the GHMP kinase family. Homoserine kinase subfamily.</text>
</comment>
<evidence type="ECO:0000256" key="5">
    <source>
        <dbReference type="ARBA" id="ARBA00022605"/>
    </source>
</evidence>
<comment type="function">
    <text evidence="12 13">Catalyzes the ATP-dependent phosphorylation of L-homoserine to L-homoserine phosphate.</text>
</comment>